<dbReference type="GO" id="GO:0006006">
    <property type="term" value="P:glucose metabolic process"/>
    <property type="evidence" value="ECO:0007669"/>
    <property type="project" value="UniProtKB-KW"/>
</dbReference>
<comment type="similarity">
    <text evidence="1">Belongs to the cycloisomerase 2 family.</text>
</comment>
<dbReference type="PANTHER" id="PTHR30344:SF1">
    <property type="entry name" value="6-PHOSPHOGLUCONOLACTONASE"/>
    <property type="match status" value="1"/>
</dbReference>
<dbReference type="RefSeq" id="WP_094845118.1">
    <property type="nucleotide sequence ID" value="NZ_NEVJ01000001.1"/>
</dbReference>
<evidence type="ECO:0000256" key="1">
    <source>
        <dbReference type="ARBA" id="ARBA00005564"/>
    </source>
</evidence>
<evidence type="ECO:0008006" key="5">
    <source>
        <dbReference type="Google" id="ProtNLM"/>
    </source>
</evidence>
<dbReference type="GO" id="GO:0017057">
    <property type="term" value="F:6-phosphogluconolactonase activity"/>
    <property type="evidence" value="ECO:0007669"/>
    <property type="project" value="TreeGrafter"/>
</dbReference>
<dbReference type="Pfam" id="PF10282">
    <property type="entry name" value="Lactonase"/>
    <property type="match status" value="1"/>
</dbReference>
<sequence length="399" mass="43172">MSTRVNHGRRRLPGAVLLASIGRRLVRYRLSDDGFVERDRLALPLTVQYACFHPAGPIAYVACSNGGVASPGDRHCLVQVSLDGTGMRMVAEPVALPYRPLHASVDHESKRLVLAYNRPAAVTLHDLDDDGRVAPRRRLLAEGTALVGYFPHQVIPMPGSRNLLLTCRGDDAGKASAENPGSLRVLRDEGQTLACAQTVAPNGGFGFGPRNCAFHPRGHLLYAVLERQNRLAAFPYREGVIAPQPSWDVGLLEDSGNVRRPQLGGAIAIHPTGRYVYVVNRAHPVADGSGRLPADAMACGENSVVVFHLDAQTGEPREMQRLALKGLHARCLALTADGKLLVAAPRQAGRFMHDDGRIVDCTAGFATFHVADTGRLTFIRQDVVDVGNDQLFWADFAPV</sequence>
<organism evidence="3 4">
    <name type="scientific">Bordetella genomosp. 9</name>
    <dbReference type="NCBI Taxonomy" id="1416803"/>
    <lineage>
        <taxon>Bacteria</taxon>
        <taxon>Pseudomonadati</taxon>
        <taxon>Pseudomonadota</taxon>
        <taxon>Betaproteobacteria</taxon>
        <taxon>Burkholderiales</taxon>
        <taxon>Alcaligenaceae</taxon>
        <taxon>Bordetella</taxon>
    </lineage>
</organism>
<dbReference type="Gene3D" id="2.130.10.10">
    <property type="entry name" value="YVTN repeat-like/Quinoprotein amine dehydrogenase"/>
    <property type="match status" value="1"/>
</dbReference>
<evidence type="ECO:0000313" key="3">
    <source>
        <dbReference type="EMBL" id="OZI25988.1"/>
    </source>
</evidence>
<comment type="caution">
    <text evidence="3">The sequence shown here is derived from an EMBL/GenBank/DDBJ whole genome shotgun (WGS) entry which is preliminary data.</text>
</comment>
<dbReference type="EMBL" id="NEVJ01000001">
    <property type="protein sequence ID" value="OZI25988.1"/>
    <property type="molecule type" value="Genomic_DNA"/>
</dbReference>
<dbReference type="Proteomes" id="UP000216857">
    <property type="component" value="Unassembled WGS sequence"/>
</dbReference>
<gene>
    <name evidence="3" type="ORF">CAL26_01120</name>
</gene>
<proteinExistence type="inferred from homology"/>
<dbReference type="AlphaFoldDB" id="A0A261RLP8"/>
<evidence type="ECO:0000313" key="4">
    <source>
        <dbReference type="Proteomes" id="UP000216857"/>
    </source>
</evidence>
<reference evidence="3" key="1">
    <citation type="submission" date="2017-05" db="EMBL/GenBank/DDBJ databases">
        <title>Complete and WGS of Bordetella genogroups.</title>
        <authorList>
            <person name="Spilker T."/>
            <person name="Lipuma J."/>
        </authorList>
    </citation>
    <scope>NUCLEOTIDE SEQUENCE</scope>
    <source>
        <strain evidence="3">AU21707</strain>
    </source>
</reference>
<name>A0A261RLP8_9BORD</name>
<dbReference type="SUPFAM" id="SSF75011">
    <property type="entry name" value="3-carboxy-cis,cis-mucoante lactonizing enzyme"/>
    <property type="match status" value="1"/>
</dbReference>
<keyword evidence="4" id="KW-1185">Reference proteome</keyword>
<dbReference type="InterPro" id="IPR019405">
    <property type="entry name" value="Lactonase_7-beta_prop"/>
</dbReference>
<keyword evidence="2" id="KW-0313">Glucose metabolism</keyword>
<protein>
    <recommendedName>
        <fullName evidence="5">3-carboxymuconate cyclase</fullName>
    </recommendedName>
</protein>
<keyword evidence="2" id="KW-0119">Carbohydrate metabolism</keyword>
<dbReference type="OrthoDB" id="9790815at2"/>
<accession>A0A261RLP8</accession>
<evidence type="ECO:0000256" key="2">
    <source>
        <dbReference type="ARBA" id="ARBA00022526"/>
    </source>
</evidence>
<dbReference type="InterPro" id="IPR050282">
    <property type="entry name" value="Cycloisomerase_2"/>
</dbReference>
<dbReference type="InterPro" id="IPR015943">
    <property type="entry name" value="WD40/YVTN_repeat-like_dom_sf"/>
</dbReference>
<dbReference type="PANTHER" id="PTHR30344">
    <property type="entry name" value="6-PHOSPHOGLUCONOLACTONASE-RELATED"/>
    <property type="match status" value="1"/>
</dbReference>